<feature type="domain" description="YchF C-terminal" evidence="6">
    <location>
        <begin position="141"/>
        <end position="222"/>
    </location>
</feature>
<keyword evidence="3" id="KW-0547">Nucleotide-binding</keyword>
<dbReference type="GO" id="GO:0005524">
    <property type="term" value="F:ATP binding"/>
    <property type="evidence" value="ECO:0007669"/>
    <property type="project" value="UniProtKB-KW"/>
</dbReference>
<evidence type="ECO:0000256" key="3">
    <source>
        <dbReference type="ARBA" id="ARBA00022741"/>
    </source>
</evidence>
<evidence type="ECO:0000313" key="7">
    <source>
        <dbReference type="EMBL" id="CAD2221472.1"/>
    </source>
</evidence>
<dbReference type="GO" id="GO:0005737">
    <property type="term" value="C:cytoplasm"/>
    <property type="evidence" value="ECO:0007669"/>
    <property type="project" value="TreeGrafter"/>
</dbReference>
<sequence length="227" mass="25967">MEKRAAKSARVKKSGDVEMNFMKRIIEALEDGKSVHECFAKRPPTSQEAQWLEGYQLLSGKPLLYVLNVEEDNVVTGNAYSKLMEEKFGEANTCRVSASIEEQTSNLTSREERIQFLEAYDIKEPRGEVLMWKVYRDLLQLQTFFTVGPKMTHAWTVPKGATVREAAGEIHSDFEKHFLKAKIMNADRFRAMPNLESAEMQMQTVDEHYIMQDGDVMIVDHNAPTAK</sequence>
<gene>
    <name evidence="7" type="ORF">ADEAN_000900400</name>
</gene>
<dbReference type="PANTHER" id="PTHR23305:SF18">
    <property type="entry name" value="OBG-TYPE G DOMAIN-CONTAINING PROTEIN"/>
    <property type="match status" value="1"/>
</dbReference>
<organism evidence="7 8">
    <name type="scientific">Angomonas deanei</name>
    <dbReference type="NCBI Taxonomy" id="59799"/>
    <lineage>
        <taxon>Eukaryota</taxon>
        <taxon>Discoba</taxon>
        <taxon>Euglenozoa</taxon>
        <taxon>Kinetoplastea</taxon>
        <taxon>Metakinetoplastina</taxon>
        <taxon>Trypanosomatida</taxon>
        <taxon>Trypanosomatidae</taxon>
        <taxon>Strigomonadinae</taxon>
        <taxon>Angomonas</taxon>
    </lineage>
</organism>
<dbReference type="Gene3D" id="3.10.20.30">
    <property type="match status" value="1"/>
</dbReference>
<evidence type="ECO:0000256" key="1">
    <source>
        <dbReference type="ARBA" id="ARBA00001946"/>
    </source>
</evidence>
<dbReference type="InterPro" id="IPR027417">
    <property type="entry name" value="P-loop_NTPase"/>
</dbReference>
<evidence type="ECO:0000256" key="5">
    <source>
        <dbReference type="ARBA" id="ARBA00022842"/>
    </source>
</evidence>
<dbReference type="GO" id="GO:0046872">
    <property type="term" value="F:metal ion binding"/>
    <property type="evidence" value="ECO:0007669"/>
    <property type="project" value="UniProtKB-KW"/>
</dbReference>
<dbReference type="OrthoDB" id="424823at2759"/>
<evidence type="ECO:0000256" key="4">
    <source>
        <dbReference type="ARBA" id="ARBA00022840"/>
    </source>
</evidence>
<proteinExistence type="predicted"/>
<keyword evidence="5" id="KW-0460">Magnesium</keyword>
<dbReference type="SUPFAM" id="SSF52540">
    <property type="entry name" value="P-loop containing nucleoside triphosphate hydrolases"/>
    <property type="match status" value="1"/>
</dbReference>
<keyword evidence="4" id="KW-0067">ATP-binding</keyword>
<dbReference type="EMBL" id="LR877165">
    <property type="protein sequence ID" value="CAD2221472.1"/>
    <property type="molecule type" value="Genomic_DNA"/>
</dbReference>
<comment type="cofactor">
    <cofactor evidence="1">
        <name>Mg(2+)</name>
        <dbReference type="ChEBI" id="CHEBI:18420"/>
    </cofactor>
</comment>
<dbReference type="VEuPathDB" id="TriTrypDB:ADEAN_000900400"/>
<keyword evidence="2" id="KW-0479">Metal-binding</keyword>
<dbReference type="PANTHER" id="PTHR23305">
    <property type="entry name" value="OBG GTPASE FAMILY"/>
    <property type="match status" value="1"/>
</dbReference>
<dbReference type="Proteomes" id="UP000515908">
    <property type="component" value="Chromosome 21"/>
</dbReference>
<protein>
    <recommendedName>
        <fullName evidence="6">YchF C-terminal domain-containing protein</fullName>
    </recommendedName>
</protein>
<dbReference type="InterPro" id="IPR012676">
    <property type="entry name" value="TGS-like"/>
</dbReference>
<dbReference type="Pfam" id="PF06071">
    <property type="entry name" value="YchF-GTPase_C"/>
    <property type="match status" value="1"/>
</dbReference>
<evidence type="ECO:0000259" key="6">
    <source>
        <dbReference type="Pfam" id="PF06071"/>
    </source>
</evidence>
<reference evidence="7 8" key="1">
    <citation type="submission" date="2020-08" db="EMBL/GenBank/DDBJ databases">
        <authorList>
            <person name="Newling K."/>
            <person name="Davey J."/>
            <person name="Forrester S."/>
        </authorList>
    </citation>
    <scope>NUCLEOTIDE SEQUENCE [LARGE SCALE GENOMIC DNA]</scope>
    <source>
        <strain evidence="8">Crithidia deanei Carvalho (ATCC PRA-265)</strain>
    </source>
</reference>
<dbReference type="GO" id="GO:0016887">
    <property type="term" value="F:ATP hydrolysis activity"/>
    <property type="evidence" value="ECO:0007669"/>
    <property type="project" value="TreeGrafter"/>
</dbReference>
<dbReference type="FunFam" id="3.10.20.30:FF:000029">
    <property type="entry name" value="Obg-like ATPase 1"/>
    <property type="match status" value="1"/>
</dbReference>
<dbReference type="InterPro" id="IPR013029">
    <property type="entry name" value="YchF_C"/>
</dbReference>
<dbReference type="SUPFAM" id="SSF81271">
    <property type="entry name" value="TGS-like"/>
    <property type="match status" value="1"/>
</dbReference>
<keyword evidence="8" id="KW-1185">Reference proteome</keyword>
<name>S9VDY5_9TRYP</name>
<dbReference type="AlphaFoldDB" id="S9VDY5"/>
<evidence type="ECO:0000256" key="2">
    <source>
        <dbReference type="ARBA" id="ARBA00022723"/>
    </source>
</evidence>
<dbReference type="InterPro" id="IPR012675">
    <property type="entry name" value="Beta-grasp_dom_sf"/>
</dbReference>
<accession>S9VDY5</accession>
<evidence type="ECO:0000313" key="8">
    <source>
        <dbReference type="Proteomes" id="UP000515908"/>
    </source>
</evidence>